<evidence type="ECO:0000313" key="1">
    <source>
        <dbReference type="EMBL" id="KIY69446.1"/>
    </source>
</evidence>
<evidence type="ECO:0000313" key="2">
    <source>
        <dbReference type="Proteomes" id="UP000054007"/>
    </source>
</evidence>
<name>A0A0D7BIG6_9AGAR</name>
<organism evidence="1 2">
    <name type="scientific">Cylindrobasidium torrendii FP15055 ss-10</name>
    <dbReference type="NCBI Taxonomy" id="1314674"/>
    <lineage>
        <taxon>Eukaryota</taxon>
        <taxon>Fungi</taxon>
        <taxon>Dikarya</taxon>
        <taxon>Basidiomycota</taxon>
        <taxon>Agaricomycotina</taxon>
        <taxon>Agaricomycetes</taxon>
        <taxon>Agaricomycetidae</taxon>
        <taxon>Agaricales</taxon>
        <taxon>Marasmiineae</taxon>
        <taxon>Physalacriaceae</taxon>
        <taxon>Cylindrobasidium</taxon>
    </lineage>
</organism>
<accession>A0A0D7BIG6</accession>
<evidence type="ECO:0008006" key="3">
    <source>
        <dbReference type="Google" id="ProtNLM"/>
    </source>
</evidence>
<protein>
    <recommendedName>
        <fullName evidence="3">F-box domain-containing protein</fullName>
    </recommendedName>
</protein>
<keyword evidence="2" id="KW-1185">Reference proteome</keyword>
<dbReference type="EMBL" id="KN880484">
    <property type="protein sequence ID" value="KIY69446.1"/>
    <property type="molecule type" value="Genomic_DNA"/>
</dbReference>
<dbReference type="Proteomes" id="UP000054007">
    <property type="component" value="Unassembled WGS sequence"/>
</dbReference>
<proteinExistence type="predicted"/>
<reference evidence="1 2" key="1">
    <citation type="journal article" date="2015" name="Fungal Genet. Biol.">
        <title>Evolution of novel wood decay mechanisms in Agaricales revealed by the genome sequences of Fistulina hepatica and Cylindrobasidium torrendii.</title>
        <authorList>
            <person name="Floudas D."/>
            <person name="Held B.W."/>
            <person name="Riley R."/>
            <person name="Nagy L.G."/>
            <person name="Koehler G."/>
            <person name="Ransdell A.S."/>
            <person name="Younus H."/>
            <person name="Chow J."/>
            <person name="Chiniquy J."/>
            <person name="Lipzen A."/>
            <person name="Tritt A."/>
            <person name="Sun H."/>
            <person name="Haridas S."/>
            <person name="LaButti K."/>
            <person name="Ohm R.A."/>
            <person name="Kues U."/>
            <person name="Blanchette R.A."/>
            <person name="Grigoriev I.V."/>
            <person name="Minto R.E."/>
            <person name="Hibbett D.S."/>
        </authorList>
    </citation>
    <scope>NUCLEOTIDE SEQUENCE [LARGE SCALE GENOMIC DNA]</scope>
    <source>
        <strain evidence="1 2">FP15055 ss-10</strain>
    </source>
</reference>
<gene>
    <name evidence="1" type="ORF">CYLTODRAFT_229083</name>
</gene>
<sequence>MSSHQHHLPQLPQEVIDAVVDHVAANNDESLLPLLQSHSRFGQSVRRHLYRDVIVHLEANGPRIELDSDARLFFQQLMPNAKANHSIHPSVVKKVTVYLAIDNERTSVAWDQLTRGFSLLPHLDTVRLDFVEGEDLDDGLIAGLVSFIPQNVKKLQFQTLTFTPPAFVRLLSHYPALHTVETVYCESLDDISAASGVHALPAQTLVIHNMDTQLEWDVDSPILRDAFDNVRALRVTRTDEEDLANMLEMYPDICELQCEISTEDWEDGVPLEVGRLRLMGIDVRQSLQHLVGVLRRSENVAWQHVVVHVDIAESQHVSGENALPDLADALGQHGVHSLCVADRGRATSSDAAVCQKMIMESMRGKKKVVGSVKVISTPDPHMPMNYGVEKYFQYSSD</sequence>
<dbReference type="AlphaFoldDB" id="A0A0D7BIG6"/>